<evidence type="ECO:0000256" key="1">
    <source>
        <dbReference type="ARBA" id="ARBA00023015"/>
    </source>
</evidence>
<dbReference type="SUPFAM" id="SSF88946">
    <property type="entry name" value="Sigma2 domain of RNA polymerase sigma factors"/>
    <property type="match status" value="1"/>
</dbReference>
<dbReference type="Gene3D" id="1.20.140.160">
    <property type="match status" value="1"/>
</dbReference>
<dbReference type="AlphaFoldDB" id="A0A3A8N2D7"/>
<dbReference type="SUPFAM" id="SSF88659">
    <property type="entry name" value="Sigma3 and sigma4 domains of RNA polymerase sigma factors"/>
    <property type="match status" value="1"/>
</dbReference>
<dbReference type="GO" id="GO:0006352">
    <property type="term" value="P:DNA-templated transcription initiation"/>
    <property type="evidence" value="ECO:0007669"/>
    <property type="project" value="InterPro"/>
</dbReference>
<protein>
    <submittedName>
        <fullName evidence="8">Sigma-70 family RNA polymerase sigma factor</fullName>
    </submittedName>
</protein>
<name>A0A3A8N2D7_9BACT</name>
<evidence type="ECO:0000256" key="4">
    <source>
        <dbReference type="ARBA" id="ARBA00023163"/>
    </source>
</evidence>
<dbReference type="Pfam" id="PF04545">
    <property type="entry name" value="Sigma70_r4"/>
    <property type="match status" value="1"/>
</dbReference>
<organism evidence="8 9">
    <name type="scientific">Corallococcus sicarius</name>
    <dbReference type="NCBI Taxonomy" id="2316726"/>
    <lineage>
        <taxon>Bacteria</taxon>
        <taxon>Pseudomonadati</taxon>
        <taxon>Myxococcota</taxon>
        <taxon>Myxococcia</taxon>
        <taxon>Myxococcales</taxon>
        <taxon>Cystobacterineae</taxon>
        <taxon>Myxococcaceae</taxon>
        <taxon>Corallococcus</taxon>
    </lineage>
</organism>
<dbReference type="InterPro" id="IPR007627">
    <property type="entry name" value="RNA_pol_sigma70_r2"/>
</dbReference>
<evidence type="ECO:0000256" key="5">
    <source>
        <dbReference type="SAM" id="MobiDB-lite"/>
    </source>
</evidence>
<dbReference type="PANTHER" id="PTHR30385">
    <property type="entry name" value="SIGMA FACTOR F FLAGELLAR"/>
    <property type="match status" value="1"/>
</dbReference>
<reference evidence="9" key="1">
    <citation type="submission" date="2018-09" db="EMBL/GenBank/DDBJ databases">
        <authorList>
            <person name="Livingstone P.G."/>
            <person name="Whitworth D.E."/>
        </authorList>
    </citation>
    <scope>NUCLEOTIDE SEQUENCE [LARGE SCALE GENOMIC DNA]</scope>
    <source>
        <strain evidence="9">CA040B</strain>
    </source>
</reference>
<proteinExistence type="predicted"/>
<evidence type="ECO:0000256" key="3">
    <source>
        <dbReference type="ARBA" id="ARBA00023125"/>
    </source>
</evidence>
<dbReference type="InterPro" id="IPR007630">
    <property type="entry name" value="RNA_pol_sigma70_r4"/>
</dbReference>
<sequence>MPLGEDRKVILEKYGPYVRSLAATVRKQFNAQLELDELLAYGQIGLLEAAERFDPKVGANFLTFAHYRIKGAIFDGLRKMGVLRGADARSAYQGERATAYLGNLADREQGSSNRGSSFDDDIGDISDAVAGLAAVFAAGAEGAEAAGYVDESLPADQRLEMEQLKNRVRSAIEKLPEKERKLLQGYYFQGRTLEEAGAEIGQSKSWASRLHARAIDRLKELLNEEEELPPPSTDARRVSHGGSDERHLRGTGSAAKAAGSGRPAADEQDGRVEVRRSSR</sequence>
<keyword evidence="3" id="KW-0238">DNA-binding</keyword>
<dbReference type="EMBL" id="RAWG01000197">
    <property type="protein sequence ID" value="RKH38406.1"/>
    <property type="molecule type" value="Genomic_DNA"/>
</dbReference>
<dbReference type="InterPro" id="IPR013324">
    <property type="entry name" value="RNA_pol_sigma_r3/r4-like"/>
</dbReference>
<dbReference type="InterPro" id="IPR013325">
    <property type="entry name" value="RNA_pol_sigma_r2"/>
</dbReference>
<dbReference type="Proteomes" id="UP000273405">
    <property type="component" value="Unassembled WGS sequence"/>
</dbReference>
<gene>
    <name evidence="8" type="ORF">D7X12_26510</name>
</gene>
<dbReference type="PRINTS" id="PR00046">
    <property type="entry name" value="SIGMA70FCT"/>
</dbReference>
<feature type="compositionally biased region" description="Basic and acidic residues" evidence="5">
    <location>
        <begin position="234"/>
        <end position="248"/>
    </location>
</feature>
<accession>A0A3A8N2D7</accession>
<feature type="domain" description="RNA polymerase sigma-70 region 4" evidence="7">
    <location>
        <begin position="171"/>
        <end position="220"/>
    </location>
</feature>
<feature type="region of interest" description="Disordered" evidence="5">
    <location>
        <begin position="222"/>
        <end position="279"/>
    </location>
</feature>
<dbReference type="Gene3D" id="1.10.1740.10">
    <property type="match status" value="1"/>
</dbReference>
<keyword evidence="2" id="KW-0731">Sigma factor</keyword>
<keyword evidence="4" id="KW-0804">Transcription</keyword>
<evidence type="ECO:0000259" key="7">
    <source>
        <dbReference type="Pfam" id="PF04545"/>
    </source>
</evidence>
<keyword evidence="1" id="KW-0805">Transcription regulation</keyword>
<feature type="compositionally biased region" description="Low complexity" evidence="5">
    <location>
        <begin position="250"/>
        <end position="263"/>
    </location>
</feature>
<dbReference type="GO" id="GO:0016987">
    <property type="term" value="F:sigma factor activity"/>
    <property type="evidence" value="ECO:0007669"/>
    <property type="project" value="UniProtKB-KW"/>
</dbReference>
<dbReference type="InterPro" id="IPR000943">
    <property type="entry name" value="RNA_pol_sigma70"/>
</dbReference>
<keyword evidence="9" id="KW-1185">Reference proteome</keyword>
<dbReference type="NCBIfam" id="TIGR02937">
    <property type="entry name" value="sigma70-ECF"/>
    <property type="match status" value="1"/>
</dbReference>
<dbReference type="OrthoDB" id="9799825at2"/>
<comment type="caution">
    <text evidence="8">The sequence shown here is derived from an EMBL/GenBank/DDBJ whole genome shotgun (WGS) entry which is preliminary data.</text>
</comment>
<feature type="domain" description="RNA polymerase sigma-70 region 2" evidence="6">
    <location>
        <begin position="12"/>
        <end position="79"/>
    </location>
</feature>
<evidence type="ECO:0000313" key="8">
    <source>
        <dbReference type="EMBL" id="RKH38406.1"/>
    </source>
</evidence>
<feature type="compositionally biased region" description="Basic and acidic residues" evidence="5">
    <location>
        <begin position="264"/>
        <end position="279"/>
    </location>
</feature>
<dbReference type="InterPro" id="IPR014284">
    <property type="entry name" value="RNA_pol_sigma-70_dom"/>
</dbReference>
<dbReference type="GO" id="GO:0003677">
    <property type="term" value="F:DNA binding"/>
    <property type="evidence" value="ECO:0007669"/>
    <property type="project" value="UniProtKB-KW"/>
</dbReference>
<dbReference type="Pfam" id="PF04542">
    <property type="entry name" value="Sigma70_r2"/>
    <property type="match status" value="1"/>
</dbReference>
<evidence type="ECO:0000313" key="9">
    <source>
        <dbReference type="Proteomes" id="UP000273405"/>
    </source>
</evidence>
<dbReference type="CDD" id="cd06171">
    <property type="entry name" value="Sigma70_r4"/>
    <property type="match status" value="1"/>
</dbReference>
<dbReference type="RefSeq" id="WP_120628066.1">
    <property type="nucleotide sequence ID" value="NZ_RAWG01000197.1"/>
</dbReference>
<evidence type="ECO:0000256" key="2">
    <source>
        <dbReference type="ARBA" id="ARBA00023082"/>
    </source>
</evidence>
<evidence type="ECO:0000259" key="6">
    <source>
        <dbReference type="Pfam" id="PF04542"/>
    </source>
</evidence>